<sequence>MHVLAGWSQEAEDASASQIRAQPSSSSHFDDVQDQGQDQGQDTIVVRGTTPQSLQTTEESDLPTRSQPALSPSPPLRQPVPELPYYATEAIYRRYVAARAAWYESQPAGSLKTNQEYRRAIGLLK</sequence>
<proteinExistence type="predicted"/>
<feature type="compositionally biased region" description="Polar residues" evidence="1">
    <location>
        <begin position="15"/>
        <end position="27"/>
    </location>
</feature>
<evidence type="ECO:0000256" key="1">
    <source>
        <dbReference type="SAM" id="MobiDB-lite"/>
    </source>
</evidence>
<dbReference type="EMBL" id="KK035412">
    <property type="protein sequence ID" value="EXM12701.1"/>
    <property type="molecule type" value="Genomic_DNA"/>
</dbReference>
<gene>
    <name evidence="2" type="ORF">FOTG_18814</name>
</gene>
<dbReference type="HOGENOM" id="CLU_1992745_0_0_1"/>
<name>X0KVJ1_FUSOX</name>
<reference evidence="2" key="1">
    <citation type="submission" date="2011-11" db="EMBL/GenBank/DDBJ databases">
        <title>The Genome Sequence of Fusarium oxysporum Cotton.</title>
        <authorList>
            <consortium name="The Broad Institute Genome Sequencing Platform"/>
            <person name="Ma L.-J."/>
            <person name="Gale L.R."/>
            <person name="Schwartz D.C."/>
            <person name="Zhou S."/>
            <person name="Corby-Kistler H."/>
            <person name="Young S.K."/>
            <person name="Zeng Q."/>
            <person name="Gargeya S."/>
            <person name="Fitzgerald M."/>
            <person name="Haas B."/>
            <person name="Abouelleil A."/>
            <person name="Alvarado L."/>
            <person name="Arachchi H.M."/>
            <person name="Berlin A."/>
            <person name="Brown A."/>
            <person name="Chapman S.B."/>
            <person name="Chen Z."/>
            <person name="Dunbar C."/>
            <person name="Freedman E."/>
            <person name="Gearin G."/>
            <person name="Goldberg J."/>
            <person name="Griggs A."/>
            <person name="Gujja S."/>
            <person name="Heiman D."/>
            <person name="Howarth C."/>
            <person name="Larson L."/>
            <person name="Lui A."/>
            <person name="MacDonald P.J.P."/>
            <person name="Montmayeur A."/>
            <person name="Murphy C."/>
            <person name="Neiman D."/>
            <person name="Pearson M."/>
            <person name="Priest M."/>
            <person name="Roberts A."/>
            <person name="Saif S."/>
            <person name="Shea T."/>
            <person name="Shenoy N."/>
            <person name="Sisk P."/>
            <person name="Stolte C."/>
            <person name="Sykes S."/>
            <person name="Wortman J."/>
            <person name="Nusbaum C."/>
            <person name="Birren B."/>
        </authorList>
    </citation>
    <scope>NUCLEOTIDE SEQUENCE [LARGE SCALE GENOMIC DNA]</scope>
    <source>
        <strain evidence="2">25433</strain>
    </source>
</reference>
<accession>X0KVJ1</accession>
<evidence type="ECO:0000313" key="2">
    <source>
        <dbReference type="EMBL" id="EXM12701.1"/>
    </source>
</evidence>
<protein>
    <submittedName>
        <fullName evidence="2">Uncharacterized protein</fullName>
    </submittedName>
</protein>
<dbReference type="AlphaFoldDB" id="X0KVJ1"/>
<feature type="compositionally biased region" description="Polar residues" evidence="1">
    <location>
        <begin position="49"/>
        <end position="70"/>
    </location>
</feature>
<feature type="compositionally biased region" description="Pro residues" evidence="1">
    <location>
        <begin position="71"/>
        <end position="81"/>
    </location>
</feature>
<reference evidence="2" key="2">
    <citation type="submission" date="2014-03" db="EMBL/GenBank/DDBJ databases">
        <title>The Genome Annotation of Fusarium oxysporum Cotton.</title>
        <authorList>
            <consortium name="The Broad Institute Genomics Platform"/>
            <person name="Ma L.-J."/>
            <person name="Corby-Kistler H."/>
            <person name="Broz K."/>
            <person name="Gale L.R."/>
            <person name="Jonkers W."/>
            <person name="O'Donnell K."/>
            <person name="Ploetz R."/>
            <person name="Steinberg C."/>
            <person name="Schwartz D.C."/>
            <person name="VanEtten H."/>
            <person name="Zhou S."/>
            <person name="Young S.K."/>
            <person name="Zeng Q."/>
            <person name="Gargeya S."/>
            <person name="Fitzgerald M."/>
            <person name="Abouelleil A."/>
            <person name="Alvarado L."/>
            <person name="Chapman S.B."/>
            <person name="Gainer-Dewar J."/>
            <person name="Goldberg J."/>
            <person name="Griggs A."/>
            <person name="Gujja S."/>
            <person name="Hansen M."/>
            <person name="Howarth C."/>
            <person name="Imamovic A."/>
            <person name="Ireland A."/>
            <person name="Larimer J."/>
            <person name="McCowan C."/>
            <person name="Murphy C."/>
            <person name="Pearson M."/>
            <person name="Poon T.W."/>
            <person name="Priest M."/>
            <person name="Roberts A."/>
            <person name="Saif S."/>
            <person name="Shea T."/>
            <person name="Sykes S."/>
            <person name="Wortman J."/>
            <person name="Nusbaum C."/>
            <person name="Birren B."/>
        </authorList>
    </citation>
    <scope>NUCLEOTIDE SEQUENCE</scope>
    <source>
        <strain evidence="2">25433</strain>
    </source>
</reference>
<feature type="region of interest" description="Disordered" evidence="1">
    <location>
        <begin position="1"/>
        <end position="81"/>
    </location>
</feature>
<dbReference type="Proteomes" id="UP000030701">
    <property type="component" value="Unassembled WGS sequence"/>
</dbReference>
<organism evidence="2">
    <name type="scientific">Fusarium oxysporum f. sp. vasinfectum 25433</name>
    <dbReference type="NCBI Taxonomy" id="1089449"/>
    <lineage>
        <taxon>Eukaryota</taxon>
        <taxon>Fungi</taxon>
        <taxon>Dikarya</taxon>
        <taxon>Ascomycota</taxon>
        <taxon>Pezizomycotina</taxon>
        <taxon>Sordariomycetes</taxon>
        <taxon>Hypocreomycetidae</taxon>
        <taxon>Hypocreales</taxon>
        <taxon>Nectriaceae</taxon>
        <taxon>Fusarium</taxon>
        <taxon>Fusarium oxysporum species complex</taxon>
    </lineage>
</organism>